<protein>
    <recommendedName>
        <fullName evidence="3">F-box domain-containing protein</fullName>
    </recommendedName>
</protein>
<evidence type="ECO:0000313" key="2">
    <source>
        <dbReference type="Proteomes" id="UP000799324"/>
    </source>
</evidence>
<dbReference type="AlphaFoldDB" id="A0A6A6T3D4"/>
<keyword evidence="2" id="KW-1185">Reference proteome</keyword>
<proteinExistence type="predicted"/>
<sequence length="164" mass="18295">MAGLLDLPKEILDMVCVELQTSSPRSLWAMALTCKQLSMFLDGRLYKEVSLLWSPGSRSSLAKFARAHQDDLRVQALRIQPSRRILNSKPYRSGSGHGDRLSHLDDITTASTHLRIFCVMLPTLENLTTVSIYTDDVQEGSAWLSGPFLANILRALPLLLSISR</sequence>
<evidence type="ECO:0000313" key="1">
    <source>
        <dbReference type="EMBL" id="KAF2653044.1"/>
    </source>
</evidence>
<reference evidence="1" key="1">
    <citation type="journal article" date="2020" name="Stud. Mycol.">
        <title>101 Dothideomycetes genomes: a test case for predicting lifestyles and emergence of pathogens.</title>
        <authorList>
            <person name="Haridas S."/>
            <person name="Albert R."/>
            <person name="Binder M."/>
            <person name="Bloem J."/>
            <person name="Labutti K."/>
            <person name="Salamov A."/>
            <person name="Andreopoulos B."/>
            <person name="Baker S."/>
            <person name="Barry K."/>
            <person name="Bills G."/>
            <person name="Bluhm B."/>
            <person name="Cannon C."/>
            <person name="Castanera R."/>
            <person name="Culley D."/>
            <person name="Daum C."/>
            <person name="Ezra D."/>
            <person name="Gonzalez J."/>
            <person name="Henrissat B."/>
            <person name="Kuo A."/>
            <person name="Liang C."/>
            <person name="Lipzen A."/>
            <person name="Lutzoni F."/>
            <person name="Magnuson J."/>
            <person name="Mondo S."/>
            <person name="Nolan M."/>
            <person name="Ohm R."/>
            <person name="Pangilinan J."/>
            <person name="Park H.-J."/>
            <person name="Ramirez L."/>
            <person name="Alfaro M."/>
            <person name="Sun H."/>
            <person name="Tritt A."/>
            <person name="Yoshinaga Y."/>
            <person name="Zwiers L.-H."/>
            <person name="Turgeon B."/>
            <person name="Goodwin S."/>
            <person name="Spatafora J."/>
            <person name="Crous P."/>
            <person name="Grigoriev I."/>
        </authorList>
    </citation>
    <scope>NUCLEOTIDE SEQUENCE</scope>
    <source>
        <strain evidence="1">CBS 122681</strain>
    </source>
</reference>
<gene>
    <name evidence="1" type="ORF">K491DRAFT_22199</name>
</gene>
<accession>A0A6A6T3D4</accession>
<dbReference type="OrthoDB" id="4192220at2759"/>
<evidence type="ECO:0008006" key="3">
    <source>
        <dbReference type="Google" id="ProtNLM"/>
    </source>
</evidence>
<organism evidence="1 2">
    <name type="scientific">Lophiostoma macrostomum CBS 122681</name>
    <dbReference type="NCBI Taxonomy" id="1314788"/>
    <lineage>
        <taxon>Eukaryota</taxon>
        <taxon>Fungi</taxon>
        <taxon>Dikarya</taxon>
        <taxon>Ascomycota</taxon>
        <taxon>Pezizomycotina</taxon>
        <taxon>Dothideomycetes</taxon>
        <taxon>Pleosporomycetidae</taxon>
        <taxon>Pleosporales</taxon>
        <taxon>Lophiostomataceae</taxon>
        <taxon>Lophiostoma</taxon>
    </lineage>
</organism>
<name>A0A6A6T3D4_9PLEO</name>
<dbReference type="Proteomes" id="UP000799324">
    <property type="component" value="Unassembled WGS sequence"/>
</dbReference>
<dbReference type="EMBL" id="MU004388">
    <property type="protein sequence ID" value="KAF2653044.1"/>
    <property type="molecule type" value="Genomic_DNA"/>
</dbReference>